<evidence type="ECO:0000256" key="1">
    <source>
        <dbReference type="ARBA" id="ARBA00022741"/>
    </source>
</evidence>
<dbReference type="Gene3D" id="3.40.50.10810">
    <property type="entry name" value="Tandem AAA-ATPase domain"/>
    <property type="match status" value="1"/>
</dbReference>
<dbReference type="GO" id="GO:0006281">
    <property type="term" value="P:DNA repair"/>
    <property type="evidence" value="ECO:0007669"/>
    <property type="project" value="TreeGrafter"/>
</dbReference>
<dbReference type="InterPro" id="IPR014001">
    <property type="entry name" value="Helicase_ATP-bd"/>
</dbReference>
<dbReference type="PROSITE" id="PS51194">
    <property type="entry name" value="HELICASE_CTER"/>
    <property type="match status" value="1"/>
</dbReference>
<keyword evidence="3" id="KW-0067">ATP-binding</keyword>
<evidence type="ECO:0008006" key="7">
    <source>
        <dbReference type="Google" id="ProtNLM"/>
    </source>
</evidence>
<dbReference type="InterPro" id="IPR027417">
    <property type="entry name" value="P-loop_NTPase"/>
</dbReference>
<dbReference type="InterPro" id="IPR050628">
    <property type="entry name" value="SNF2_RAD54_helicase_TF"/>
</dbReference>
<dbReference type="SUPFAM" id="SSF52540">
    <property type="entry name" value="P-loop containing nucleoside triphosphate hydrolases"/>
    <property type="match status" value="2"/>
</dbReference>
<proteinExistence type="predicted"/>
<dbReference type="CDD" id="cd18793">
    <property type="entry name" value="SF2_C_SNF"/>
    <property type="match status" value="1"/>
</dbReference>
<dbReference type="InterPro" id="IPR001650">
    <property type="entry name" value="Helicase_C-like"/>
</dbReference>
<dbReference type="SMART" id="SM00490">
    <property type="entry name" value="HELICc"/>
    <property type="match status" value="1"/>
</dbReference>
<dbReference type="GO" id="GO:0016787">
    <property type="term" value="F:hydrolase activity"/>
    <property type="evidence" value="ECO:0007669"/>
    <property type="project" value="UniProtKB-KW"/>
</dbReference>
<organism evidence="6">
    <name type="scientific">viral metagenome</name>
    <dbReference type="NCBI Taxonomy" id="1070528"/>
    <lineage>
        <taxon>unclassified sequences</taxon>
        <taxon>metagenomes</taxon>
        <taxon>organismal metagenomes</taxon>
    </lineage>
</organism>
<dbReference type="AlphaFoldDB" id="A0A6C0JQ57"/>
<dbReference type="Pfam" id="PF00176">
    <property type="entry name" value="SNF2-rel_dom"/>
    <property type="match status" value="1"/>
</dbReference>
<sequence>MSRKEFDSYELEQYNLIKEIKNEIIRLLQKKIECPWESDKIDVYLFALKNEYKKLKGENFYLGEKSSLHNTYIQKKHEEIKELRLFNKVEKFKNKIPIPKKEKKDGLYPSKPLYFYPVYESIGILKDSKLILMIFNSFEDSLLSIPDQSDIKSYIPNPNELKAVLYPHQIYALVWMKMRESKEPAGGILADDMGLGKTLTMISLIVTQKKTLLRIKGDKYEKFCLNNRLISSRTTLIICPNSLLDQWENEIRTKVKEQYKLKTYIYHGPNKIQDPFFLVKYDIIISSYNTIMSDVNLSEDKKEDSKWEIQIRSDSVISSIAWERIILDEGHLIKNPSSKISRAVCRLASLKRWVVTGTPIHNNLTDYFSLIKFLRIEPFSDLKVWKTIIQNSKDNDKKINVLTKAFILRRTKDQKCPIRGTPLVDLKSKNISIIPLEMNKDERWMYNYIFNSVKYEVENILIHKGNLGGILPLFVRLRQVCVHFSLIDEIYTYAGSDKYISQSEVNVKSKVNINNDEEENFSNRKYKLKINHPTSYLFDKRTISTKIKTIVSIITPILRKSDDKCIIVSSFNGGLRLMKIHLKIPLDEFVEITGDTKLHDRSINVELFNKKGGPRIMLLALKAGGVGLNLVGGNHLFLLDLAWNPALEDQAFDRIYRLGQLKDVHIYKFYMTNTIEEHVLKLQEKKKKLALNVLEDHNVDKGLDKHEIIKIFELNIN</sequence>
<dbReference type="Gene3D" id="3.40.50.300">
    <property type="entry name" value="P-loop containing nucleotide triphosphate hydrolases"/>
    <property type="match status" value="1"/>
</dbReference>
<dbReference type="CDD" id="cd18008">
    <property type="entry name" value="DEXDc_SHPRH-like"/>
    <property type="match status" value="1"/>
</dbReference>
<keyword evidence="2" id="KW-0378">Hydrolase</keyword>
<dbReference type="SMART" id="SM00487">
    <property type="entry name" value="DEXDc"/>
    <property type="match status" value="1"/>
</dbReference>
<evidence type="ECO:0000259" key="4">
    <source>
        <dbReference type="PROSITE" id="PS51192"/>
    </source>
</evidence>
<dbReference type="InterPro" id="IPR038718">
    <property type="entry name" value="SNF2-like_sf"/>
</dbReference>
<name>A0A6C0JQ57_9ZZZZ</name>
<accession>A0A6C0JQ57</accession>
<feature type="domain" description="Helicase C-terminal" evidence="5">
    <location>
        <begin position="539"/>
        <end position="707"/>
    </location>
</feature>
<dbReference type="InterPro" id="IPR000330">
    <property type="entry name" value="SNF2_N"/>
</dbReference>
<dbReference type="InterPro" id="IPR049730">
    <property type="entry name" value="SNF2/RAD54-like_C"/>
</dbReference>
<dbReference type="PANTHER" id="PTHR45626">
    <property type="entry name" value="TRANSCRIPTION TERMINATION FACTOR 2-RELATED"/>
    <property type="match status" value="1"/>
</dbReference>
<dbReference type="PANTHER" id="PTHR45626:SF50">
    <property type="entry name" value="TRANSCRIPTION TERMINATION FACTOR 2"/>
    <property type="match status" value="1"/>
</dbReference>
<dbReference type="GO" id="GO:0005634">
    <property type="term" value="C:nucleus"/>
    <property type="evidence" value="ECO:0007669"/>
    <property type="project" value="TreeGrafter"/>
</dbReference>
<protein>
    <recommendedName>
        <fullName evidence="7">Helicase</fullName>
    </recommendedName>
</protein>
<evidence type="ECO:0000256" key="2">
    <source>
        <dbReference type="ARBA" id="ARBA00022801"/>
    </source>
</evidence>
<reference evidence="6" key="1">
    <citation type="journal article" date="2020" name="Nature">
        <title>Giant virus diversity and host interactions through global metagenomics.</title>
        <authorList>
            <person name="Schulz F."/>
            <person name="Roux S."/>
            <person name="Paez-Espino D."/>
            <person name="Jungbluth S."/>
            <person name="Walsh D.A."/>
            <person name="Denef V.J."/>
            <person name="McMahon K.D."/>
            <person name="Konstantinidis K.T."/>
            <person name="Eloe-Fadrosh E.A."/>
            <person name="Kyrpides N.C."/>
            <person name="Woyke T."/>
        </authorList>
    </citation>
    <scope>NUCLEOTIDE SEQUENCE</scope>
    <source>
        <strain evidence="6">GVMAG-S-1041349-163</strain>
    </source>
</reference>
<feature type="domain" description="Helicase ATP-binding" evidence="4">
    <location>
        <begin position="178"/>
        <end position="377"/>
    </location>
</feature>
<keyword evidence="1" id="KW-0547">Nucleotide-binding</keyword>
<evidence type="ECO:0000313" key="6">
    <source>
        <dbReference type="EMBL" id="QHU07905.1"/>
    </source>
</evidence>
<dbReference type="GO" id="GO:0005524">
    <property type="term" value="F:ATP binding"/>
    <property type="evidence" value="ECO:0007669"/>
    <property type="project" value="UniProtKB-KW"/>
</dbReference>
<dbReference type="GO" id="GO:0008094">
    <property type="term" value="F:ATP-dependent activity, acting on DNA"/>
    <property type="evidence" value="ECO:0007669"/>
    <property type="project" value="TreeGrafter"/>
</dbReference>
<evidence type="ECO:0000259" key="5">
    <source>
        <dbReference type="PROSITE" id="PS51194"/>
    </source>
</evidence>
<dbReference type="Pfam" id="PF00271">
    <property type="entry name" value="Helicase_C"/>
    <property type="match status" value="1"/>
</dbReference>
<evidence type="ECO:0000256" key="3">
    <source>
        <dbReference type="ARBA" id="ARBA00022840"/>
    </source>
</evidence>
<dbReference type="EMBL" id="MN740692">
    <property type="protein sequence ID" value="QHU07905.1"/>
    <property type="molecule type" value="Genomic_DNA"/>
</dbReference>
<dbReference type="PROSITE" id="PS51192">
    <property type="entry name" value="HELICASE_ATP_BIND_1"/>
    <property type="match status" value="1"/>
</dbReference>